<organism evidence="4 5">
    <name type="scientific">Tulasnella calospora MUT 4182</name>
    <dbReference type="NCBI Taxonomy" id="1051891"/>
    <lineage>
        <taxon>Eukaryota</taxon>
        <taxon>Fungi</taxon>
        <taxon>Dikarya</taxon>
        <taxon>Basidiomycota</taxon>
        <taxon>Agaricomycotina</taxon>
        <taxon>Agaricomycetes</taxon>
        <taxon>Cantharellales</taxon>
        <taxon>Tulasnellaceae</taxon>
        <taxon>Tulasnella</taxon>
    </lineage>
</organism>
<protein>
    <recommendedName>
        <fullName evidence="3">DUF6535 domain-containing protein</fullName>
    </recommendedName>
</protein>
<evidence type="ECO:0000256" key="2">
    <source>
        <dbReference type="SAM" id="Phobius"/>
    </source>
</evidence>
<gene>
    <name evidence="4" type="ORF">M407DRAFT_28629</name>
</gene>
<dbReference type="OrthoDB" id="3219854at2759"/>
<keyword evidence="2" id="KW-1133">Transmembrane helix</keyword>
<feature type="transmembrane region" description="Helical" evidence="2">
    <location>
        <begin position="26"/>
        <end position="50"/>
    </location>
</feature>
<evidence type="ECO:0000313" key="4">
    <source>
        <dbReference type="EMBL" id="KIO21812.1"/>
    </source>
</evidence>
<evidence type="ECO:0000313" key="5">
    <source>
        <dbReference type="Proteomes" id="UP000054248"/>
    </source>
</evidence>
<feature type="non-terminal residue" evidence="4">
    <location>
        <position position="1"/>
    </location>
</feature>
<keyword evidence="2" id="KW-0472">Membrane</keyword>
<name>A0A0C3LKF2_9AGAM</name>
<feature type="region of interest" description="Disordered" evidence="1">
    <location>
        <begin position="711"/>
        <end position="801"/>
    </location>
</feature>
<dbReference type="InterPro" id="IPR045338">
    <property type="entry name" value="DUF6535"/>
</dbReference>
<reference evidence="4 5" key="1">
    <citation type="submission" date="2014-04" db="EMBL/GenBank/DDBJ databases">
        <authorList>
            <consortium name="DOE Joint Genome Institute"/>
            <person name="Kuo A."/>
            <person name="Girlanda M."/>
            <person name="Perotto S."/>
            <person name="Kohler A."/>
            <person name="Nagy L.G."/>
            <person name="Floudas D."/>
            <person name="Copeland A."/>
            <person name="Barry K.W."/>
            <person name="Cichocki N."/>
            <person name="Veneault-Fourrey C."/>
            <person name="LaButti K."/>
            <person name="Lindquist E.A."/>
            <person name="Lipzen A."/>
            <person name="Lundell T."/>
            <person name="Morin E."/>
            <person name="Murat C."/>
            <person name="Sun H."/>
            <person name="Tunlid A."/>
            <person name="Henrissat B."/>
            <person name="Grigoriev I.V."/>
            <person name="Hibbett D.S."/>
            <person name="Martin F."/>
            <person name="Nordberg H.P."/>
            <person name="Cantor M.N."/>
            <person name="Hua S.X."/>
        </authorList>
    </citation>
    <scope>NUCLEOTIDE SEQUENCE [LARGE SCALE GENOMIC DNA]</scope>
    <source>
        <strain evidence="4 5">MUT 4182</strain>
    </source>
</reference>
<sequence>LVAGGNSTIRSADDLPSATFTPSPGIFPVNVLFSLSLTLAIISSFLAVLGQQWLVYYRKRSGGGAEYQRWEQLRRYLGAQRWRMELILDDVLPALLQLALVIFCVAFVLYLRTLSKTIYYVITTPMAAALAILFLIAVAASSDQWCPFKSPLSHLVQSSGQAFSRHKLVQAFKWEFDKEGLLYGIIIIPLAVVFVLPSILIAYLALLAIRLIRNAKTFLVHRLWNRSQSSPELLSLGGDVWVEAWKVYNAIENIIDGLPRPGEGIAQLRAVAAKRVLCTSEDFNALIYTGINLLAIKEKESARHFLEDDAVHDRLDELMGNSEKMLVTVFTHAYTYILWGGESAKLFVAHRHHQLYSSAALFPRMPEYIMSDHPLQEKVKTVISHLARAESFGADGTSVQGLWLPYLEVLDFMLNDEPEYSRLMQSQFGHVTEGQQDSESLAPLWIWLVAKAVSVGNKQIEPTPRYTRRGVMLFILREKELSDQERERYLTVEQQRVETVKDLASRVGWEMQSFPADREAKVWSDTCSVIQDAFHTYNSQSPRARGKEDVWLLEQALFISIKQGYRDGFEFVAENCIDLLCTFDESQDTVSNPVRPGDYRKDNRVRCTKALSRCFRAALDTYLPCLRNILSEILEKLVERLEWLVNDLTPSPSSSDVSMLSSWLEIRDTLFEGQRKAKELNWDDYLVMFQPAVPRLEPAFSAIEAAMPDTAPVVDGNPADPPLVPAIAGTSGQAEPEEADIQDSGGISDKPGVVHSPREHTDKGRGDEKGEEDHPTPVGGKSISREEGGGGAPEPEEQEGI</sequence>
<dbReference type="Pfam" id="PF20153">
    <property type="entry name" value="DUF6535"/>
    <property type="match status" value="1"/>
</dbReference>
<proteinExistence type="predicted"/>
<dbReference type="Proteomes" id="UP000054248">
    <property type="component" value="Unassembled WGS sequence"/>
</dbReference>
<feature type="transmembrane region" description="Helical" evidence="2">
    <location>
        <begin position="117"/>
        <end position="140"/>
    </location>
</feature>
<feature type="domain" description="DUF6535" evidence="3">
    <location>
        <begin position="7"/>
        <end position="112"/>
    </location>
</feature>
<reference evidence="5" key="2">
    <citation type="submission" date="2015-01" db="EMBL/GenBank/DDBJ databases">
        <title>Evolutionary Origins and Diversification of the Mycorrhizal Mutualists.</title>
        <authorList>
            <consortium name="DOE Joint Genome Institute"/>
            <consortium name="Mycorrhizal Genomics Consortium"/>
            <person name="Kohler A."/>
            <person name="Kuo A."/>
            <person name="Nagy L.G."/>
            <person name="Floudas D."/>
            <person name="Copeland A."/>
            <person name="Barry K.W."/>
            <person name="Cichocki N."/>
            <person name="Veneault-Fourrey C."/>
            <person name="LaButti K."/>
            <person name="Lindquist E.A."/>
            <person name="Lipzen A."/>
            <person name="Lundell T."/>
            <person name="Morin E."/>
            <person name="Murat C."/>
            <person name="Riley R."/>
            <person name="Ohm R."/>
            <person name="Sun H."/>
            <person name="Tunlid A."/>
            <person name="Henrissat B."/>
            <person name="Grigoriev I.V."/>
            <person name="Hibbett D.S."/>
            <person name="Martin F."/>
        </authorList>
    </citation>
    <scope>NUCLEOTIDE SEQUENCE [LARGE SCALE GENOMIC DNA]</scope>
    <source>
        <strain evidence="5">MUT 4182</strain>
    </source>
</reference>
<evidence type="ECO:0000259" key="3">
    <source>
        <dbReference type="Pfam" id="PF20153"/>
    </source>
</evidence>
<feature type="transmembrane region" description="Helical" evidence="2">
    <location>
        <begin position="181"/>
        <end position="206"/>
    </location>
</feature>
<dbReference type="AlphaFoldDB" id="A0A0C3LKF2"/>
<dbReference type="HOGENOM" id="CLU_332090_0_0_1"/>
<feature type="transmembrane region" description="Helical" evidence="2">
    <location>
        <begin position="91"/>
        <end position="111"/>
    </location>
</feature>
<evidence type="ECO:0000256" key="1">
    <source>
        <dbReference type="SAM" id="MobiDB-lite"/>
    </source>
</evidence>
<dbReference type="EMBL" id="KN823127">
    <property type="protein sequence ID" value="KIO21812.1"/>
    <property type="molecule type" value="Genomic_DNA"/>
</dbReference>
<feature type="compositionally biased region" description="Basic and acidic residues" evidence="1">
    <location>
        <begin position="756"/>
        <end position="775"/>
    </location>
</feature>
<keyword evidence="5" id="KW-1185">Reference proteome</keyword>
<keyword evidence="2" id="KW-0812">Transmembrane</keyword>
<accession>A0A0C3LKF2</accession>